<reference evidence="12" key="1">
    <citation type="submission" date="2025-08" db="UniProtKB">
        <authorList>
            <consortium name="RefSeq"/>
        </authorList>
    </citation>
    <scope>IDENTIFICATION</scope>
    <source>
        <tissue evidence="12">Tentacle</tissue>
    </source>
</reference>
<keyword evidence="5 9" id="KW-0472">Membrane</keyword>
<feature type="domain" description="G-protein coupled receptors family 1 profile" evidence="10">
    <location>
        <begin position="30"/>
        <end position="286"/>
    </location>
</feature>
<evidence type="ECO:0000256" key="3">
    <source>
        <dbReference type="ARBA" id="ARBA00022989"/>
    </source>
</evidence>
<dbReference type="GeneID" id="116286700"/>
<feature type="transmembrane region" description="Helical" evidence="9">
    <location>
        <begin position="14"/>
        <end position="39"/>
    </location>
</feature>
<evidence type="ECO:0000256" key="9">
    <source>
        <dbReference type="SAM" id="Phobius"/>
    </source>
</evidence>
<dbReference type="OrthoDB" id="9946013at2759"/>
<comment type="subcellular location">
    <subcellularLocation>
        <location evidence="1">Membrane</location>
        <topology evidence="1">Multi-pass membrane protein</topology>
    </subcellularLocation>
</comment>
<feature type="transmembrane region" description="Helical" evidence="9">
    <location>
        <begin position="232"/>
        <end position="254"/>
    </location>
</feature>
<dbReference type="InParanoid" id="A0A6P8H157"/>
<feature type="transmembrane region" description="Helical" evidence="9">
    <location>
        <begin position="179"/>
        <end position="200"/>
    </location>
</feature>
<dbReference type="RefSeq" id="XP_031549126.1">
    <property type="nucleotide sequence ID" value="XM_031693266.1"/>
</dbReference>
<evidence type="ECO:0000259" key="10">
    <source>
        <dbReference type="PROSITE" id="PS50262"/>
    </source>
</evidence>
<evidence type="ECO:0000256" key="1">
    <source>
        <dbReference type="ARBA" id="ARBA00004141"/>
    </source>
</evidence>
<dbReference type="InterPro" id="IPR017452">
    <property type="entry name" value="GPCR_Rhodpsn_7TM"/>
</dbReference>
<feature type="transmembrane region" description="Helical" evidence="9">
    <location>
        <begin position="134"/>
        <end position="154"/>
    </location>
</feature>
<evidence type="ECO:0000256" key="6">
    <source>
        <dbReference type="ARBA" id="ARBA00023170"/>
    </source>
</evidence>
<dbReference type="PRINTS" id="PR00237">
    <property type="entry name" value="GPCRRHODOPSN"/>
</dbReference>
<keyword evidence="6 8" id="KW-0675">Receptor</keyword>
<evidence type="ECO:0000256" key="2">
    <source>
        <dbReference type="ARBA" id="ARBA00022692"/>
    </source>
</evidence>
<dbReference type="AlphaFoldDB" id="A0A6P8H157"/>
<evidence type="ECO:0000313" key="11">
    <source>
        <dbReference type="Proteomes" id="UP000515163"/>
    </source>
</evidence>
<evidence type="ECO:0000256" key="7">
    <source>
        <dbReference type="ARBA" id="ARBA00023224"/>
    </source>
</evidence>
<name>A0A6P8H157_ACTTE</name>
<dbReference type="PROSITE" id="PS50262">
    <property type="entry name" value="G_PROTEIN_RECEP_F1_2"/>
    <property type="match status" value="1"/>
</dbReference>
<keyword evidence="2 8" id="KW-0812">Transmembrane</keyword>
<dbReference type="CDD" id="cd00637">
    <property type="entry name" value="7tm_classA_rhodopsin-like"/>
    <property type="match status" value="1"/>
</dbReference>
<dbReference type="Pfam" id="PF00001">
    <property type="entry name" value="7tm_1"/>
    <property type="match status" value="1"/>
</dbReference>
<dbReference type="Gene3D" id="1.20.1070.10">
    <property type="entry name" value="Rhodopsin 7-helix transmembrane proteins"/>
    <property type="match status" value="1"/>
</dbReference>
<evidence type="ECO:0000256" key="8">
    <source>
        <dbReference type="RuleBase" id="RU000688"/>
    </source>
</evidence>
<accession>A0A6P8H157</accession>
<keyword evidence="7 8" id="KW-0807">Transducer</keyword>
<dbReference type="PANTHER" id="PTHR45695:SF9">
    <property type="entry name" value="LEUCOKININ RECEPTOR"/>
    <property type="match status" value="1"/>
</dbReference>
<feature type="transmembrane region" description="Helical" evidence="9">
    <location>
        <begin position="266"/>
        <end position="288"/>
    </location>
</feature>
<evidence type="ECO:0000256" key="4">
    <source>
        <dbReference type="ARBA" id="ARBA00023040"/>
    </source>
</evidence>
<gene>
    <name evidence="12" type="primary">LOC116286700</name>
</gene>
<dbReference type="GO" id="GO:0005886">
    <property type="term" value="C:plasma membrane"/>
    <property type="evidence" value="ECO:0007669"/>
    <property type="project" value="TreeGrafter"/>
</dbReference>
<proteinExistence type="inferred from homology"/>
<dbReference type="PROSITE" id="PS00237">
    <property type="entry name" value="G_PROTEIN_RECEP_F1_1"/>
    <property type="match status" value="1"/>
</dbReference>
<evidence type="ECO:0000256" key="5">
    <source>
        <dbReference type="ARBA" id="ARBA00023136"/>
    </source>
</evidence>
<organism evidence="11 12">
    <name type="scientific">Actinia tenebrosa</name>
    <name type="common">Australian red waratah sea anemone</name>
    <dbReference type="NCBI Taxonomy" id="6105"/>
    <lineage>
        <taxon>Eukaryota</taxon>
        <taxon>Metazoa</taxon>
        <taxon>Cnidaria</taxon>
        <taxon>Anthozoa</taxon>
        <taxon>Hexacorallia</taxon>
        <taxon>Actiniaria</taxon>
        <taxon>Actiniidae</taxon>
        <taxon>Actinia</taxon>
    </lineage>
</organism>
<evidence type="ECO:0000313" key="12">
    <source>
        <dbReference type="RefSeq" id="XP_031549126.1"/>
    </source>
</evidence>
<keyword evidence="11" id="KW-1185">Reference proteome</keyword>
<dbReference type="SMART" id="SM01381">
    <property type="entry name" value="7TM_GPCR_Srsx"/>
    <property type="match status" value="1"/>
</dbReference>
<dbReference type="PANTHER" id="PTHR45695">
    <property type="entry name" value="LEUCOKININ RECEPTOR-RELATED"/>
    <property type="match status" value="1"/>
</dbReference>
<keyword evidence="4 8" id="KW-0297">G-protein coupled receptor</keyword>
<dbReference type="KEGG" id="aten:116286700"/>
<dbReference type="GO" id="GO:0004930">
    <property type="term" value="F:G protein-coupled receptor activity"/>
    <property type="evidence" value="ECO:0007669"/>
    <property type="project" value="UniProtKB-KW"/>
</dbReference>
<dbReference type="Proteomes" id="UP000515163">
    <property type="component" value="Unplaced"/>
</dbReference>
<keyword evidence="3 9" id="KW-1133">Transmembrane helix</keyword>
<comment type="similarity">
    <text evidence="8">Belongs to the G-protein coupled receptor 1 family.</text>
</comment>
<sequence length="310" mass="35524">MRENIVDPKNSRDLMIATVGSFVFFIGIAGNILVVVAVWRKKSLHSTTNFLLVNLATSDITSLVFSPLLMIPKYVSFTNQGSLADFLCMFVFSYHVILTASIVSILTLTVLSVERYHAVVKPMNIGMRLREGTVKYAIVSVWVVGILLTLPMYINSYYKESSEDCRHTSYWTRAVSRTYQVFLILFVVVIAFAITGFSYFHIVREMYFKKNQQNLASNSAAERLRNQRKRRVVKLSLTVTLVFAVFLLPFAVLITMKYFNERAYRSYYKIAAILFFSEAGINPFLYAFQSAIFRHAFKHILKCSCRASNM</sequence>
<dbReference type="InterPro" id="IPR000276">
    <property type="entry name" value="GPCR_Rhodpsn"/>
</dbReference>
<feature type="transmembrane region" description="Helical" evidence="9">
    <location>
        <begin position="51"/>
        <end position="71"/>
    </location>
</feature>
<protein>
    <submittedName>
        <fullName evidence="12">QRFP-like peptide receptor</fullName>
    </submittedName>
</protein>
<feature type="transmembrane region" description="Helical" evidence="9">
    <location>
        <begin position="91"/>
        <end position="113"/>
    </location>
</feature>
<dbReference type="SUPFAM" id="SSF81321">
    <property type="entry name" value="Family A G protein-coupled receptor-like"/>
    <property type="match status" value="1"/>
</dbReference>